<evidence type="ECO:0000256" key="4">
    <source>
        <dbReference type="ARBA" id="ARBA00023235"/>
    </source>
</evidence>
<proteinExistence type="inferred from homology"/>
<dbReference type="Pfam" id="PF01509">
    <property type="entry name" value="TruB_N"/>
    <property type="match status" value="1"/>
</dbReference>
<dbReference type="PROSITE" id="PS50890">
    <property type="entry name" value="PUA"/>
    <property type="match status" value="1"/>
</dbReference>
<dbReference type="InterPro" id="IPR012960">
    <property type="entry name" value="Dyskerin-like"/>
</dbReference>
<feature type="chain" id="PRO_5034131886" description="H/ACA ribonucleoprotein complex subunit DKC1" evidence="7">
    <location>
        <begin position="23"/>
        <end position="526"/>
    </location>
</feature>
<keyword evidence="11" id="KW-1185">Reference proteome</keyword>
<feature type="domain" description="Dyskerin-like" evidence="9">
    <location>
        <begin position="42"/>
        <end position="100"/>
    </location>
</feature>
<dbReference type="SUPFAM" id="SSF55120">
    <property type="entry name" value="Pseudouridine synthase"/>
    <property type="match status" value="1"/>
</dbReference>
<evidence type="ECO:0000313" key="11">
    <source>
        <dbReference type="Proteomes" id="UP000694427"/>
    </source>
</evidence>
<dbReference type="InterPro" id="IPR036974">
    <property type="entry name" value="PUA_sf"/>
</dbReference>
<dbReference type="PANTHER" id="PTHR23127:SF0">
    <property type="entry name" value="H_ACA RIBONUCLEOPROTEIN COMPLEX SUBUNIT DKC1"/>
    <property type="match status" value="1"/>
</dbReference>
<dbReference type="Pfam" id="PF08068">
    <property type="entry name" value="DKCLD"/>
    <property type="match status" value="1"/>
</dbReference>
<dbReference type="GO" id="GO:1990481">
    <property type="term" value="P:mRNA pseudouridine synthesis"/>
    <property type="evidence" value="ECO:0007669"/>
    <property type="project" value="TreeGrafter"/>
</dbReference>
<evidence type="ECO:0000256" key="5">
    <source>
        <dbReference type="ARBA" id="ARBA00044522"/>
    </source>
</evidence>
<keyword evidence="4" id="KW-0413">Isomerase</keyword>
<comment type="subcellular location">
    <subcellularLocation>
        <location evidence="2">Nucleus</location>
        <location evidence="2">Cajal body</location>
    </subcellularLocation>
</comment>
<dbReference type="GO" id="GO:0009982">
    <property type="term" value="F:pseudouridine synthase activity"/>
    <property type="evidence" value="ECO:0007669"/>
    <property type="project" value="InterPro"/>
</dbReference>
<dbReference type="SMART" id="SM01136">
    <property type="entry name" value="DKCLD"/>
    <property type="match status" value="1"/>
</dbReference>
<dbReference type="NCBIfam" id="TIGR00451">
    <property type="entry name" value="unchar_dom_2"/>
    <property type="match status" value="1"/>
</dbReference>
<dbReference type="NCBIfam" id="TIGR00425">
    <property type="entry name" value="CBF5"/>
    <property type="match status" value="1"/>
</dbReference>
<feature type="signal peptide" evidence="7">
    <location>
        <begin position="1"/>
        <end position="22"/>
    </location>
</feature>
<dbReference type="Ensembl" id="ENSCCRT00010104692.1">
    <property type="protein sequence ID" value="ENSCCRP00010094349.1"/>
    <property type="gene ID" value="ENSCCRG00010039982.1"/>
</dbReference>
<dbReference type="Proteomes" id="UP000694427">
    <property type="component" value="Unplaced"/>
</dbReference>
<dbReference type="GO" id="GO:0031429">
    <property type="term" value="C:box H/ACA snoRNP complex"/>
    <property type="evidence" value="ECO:0007669"/>
    <property type="project" value="TreeGrafter"/>
</dbReference>
<dbReference type="CDD" id="cd21148">
    <property type="entry name" value="PUA_Cbf5"/>
    <property type="match status" value="1"/>
</dbReference>
<dbReference type="PANTHER" id="PTHR23127">
    <property type="entry name" value="CENTROMERE/MICROTUBULE BINDING PROTEIN CBF5"/>
    <property type="match status" value="1"/>
</dbReference>
<name>A0A8C1NNU3_CYPCA</name>
<organism evidence="10 11">
    <name type="scientific">Cyprinus carpio</name>
    <name type="common">Common carp</name>
    <dbReference type="NCBI Taxonomy" id="7962"/>
    <lineage>
        <taxon>Eukaryota</taxon>
        <taxon>Metazoa</taxon>
        <taxon>Chordata</taxon>
        <taxon>Craniata</taxon>
        <taxon>Vertebrata</taxon>
        <taxon>Euteleostomi</taxon>
        <taxon>Actinopterygii</taxon>
        <taxon>Neopterygii</taxon>
        <taxon>Teleostei</taxon>
        <taxon>Ostariophysi</taxon>
        <taxon>Cypriniformes</taxon>
        <taxon>Cyprinidae</taxon>
        <taxon>Cyprininae</taxon>
        <taxon>Cyprinus</taxon>
    </lineage>
</organism>
<evidence type="ECO:0000256" key="2">
    <source>
        <dbReference type="ARBA" id="ARBA00004408"/>
    </source>
</evidence>
<dbReference type="InterPro" id="IPR002478">
    <property type="entry name" value="PUA"/>
</dbReference>
<comment type="similarity">
    <text evidence="3">Belongs to the pseudouridine synthase TruB family.</text>
</comment>
<protein>
    <recommendedName>
        <fullName evidence="5">H/ACA ribonucleoprotein complex subunit DKC1</fullName>
    </recommendedName>
    <alternativeName>
        <fullName evidence="6">Dyskerin</fullName>
    </alternativeName>
</protein>
<dbReference type="InterPro" id="IPR004802">
    <property type="entry name" value="tRNA_PsdUridine_synth_B_fam"/>
</dbReference>
<reference evidence="10" key="1">
    <citation type="submission" date="2025-08" db="UniProtKB">
        <authorList>
            <consortium name="Ensembl"/>
        </authorList>
    </citation>
    <scope>IDENTIFICATION</scope>
</reference>
<dbReference type="GO" id="GO:0003723">
    <property type="term" value="F:RNA binding"/>
    <property type="evidence" value="ECO:0007669"/>
    <property type="project" value="InterPro"/>
</dbReference>
<evidence type="ECO:0000256" key="1">
    <source>
        <dbReference type="ARBA" id="ARBA00001896"/>
    </source>
</evidence>
<dbReference type="Gene3D" id="3.30.2350.10">
    <property type="entry name" value="Pseudouridine synthase"/>
    <property type="match status" value="1"/>
</dbReference>
<dbReference type="Pfam" id="PF16198">
    <property type="entry name" value="TruB_C_2"/>
    <property type="match status" value="1"/>
</dbReference>
<evidence type="ECO:0000256" key="7">
    <source>
        <dbReference type="SAM" id="SignalP"/>
    </source>
</evidence>
<dbReference type="FunFam" id="3.30.2350.10:FF:000001">
    <property type="entry name" value="H/ACA ribonucleoprotein complex subunit CBF5"/>
    <property type="match status" value="1"/>
</dbReference>
<accession>A0A8C1NNU3</accession>
<dbReference type="NCBIfam" id="NF003280">
    <property type="entry name" value="PRK04270.1"/>
    <property type="match status" value="1"/>
</dbReference>
<dbReference type="InterPro" id="IPR032819">
    <property type="entry name" value="TruB_C"/>
</dbReference>
<dbReference type="CDD" id="cd02572">
    <property type="entry name" value="PseudoU_synth_hDyskerin"/>
    <property type="match status" value="1"/>
</dbReference>
<dbReference type="GO" id="GO:0000495">
    <property type="term" value="P:box H/ACA sno(s)RNA 3'-end processing"/>
    <property type="evidence" value="ECO:0007669"/>
    <property type="project" value="TreeGrafter"/>
</dbReference>
<dbReference type="AlphaFoldDB" id="A0A8C1NNU3"/>
<dbReference type="Pfam" id="PF01472">
    <property type="entry name" value="PUA"/>
    <property type="match status" value="1"/>
</dbReference>
<evidence type="ECO:0000256" key="3">
    <source>
        <dbReference type="ARBA" id="ARBA00008999"/>
    </source>
</evidence>
<evidence type="ECO:0000313" key="10">
    <source>
        <dbReference type="Ensembl" id="ENSCCRP00010094349.1"/>
    </source>
</evidence>
<keyword evidence="7" id="KW-0732">Signal</keyword>
<dbReference type="GO" id="GO:0031118">
    <property type="term" value="P:rRNA pseudouridine synthesis"/>
    <property type="evidence" value="ECO:0007669"/>
    <property type="project" value="TreeGrafter"/>
</dbReference>
<dbReference type="InterPro" id="IPR020103">
    <property type="entry name" value="PsdUridine_synth_cat_dom_sf"/>
</dbReference>
<dbReference type="InterPro" id="IPR015947">
    <property type="entry name" value="PUA-like_sf"/>
</dbReference>
<evidence type="ECO:0000259" key="8">
    <source>
        <dbReference type="SMART" id="SM00359"/>
    </source>
</evidence>
<dbReference type="InterPro" id="IPR004521">
    <property type="entry name" value="Uncharacterised_CHP00451"/>
</dbReference>
<dbReference type="InterPro" id="IPR002501">
    <property type="entry name" value="PsdUridine_synth_N"/>
</dbReference>
<dbReference type="SMART" id="SM00359">
    <property type="entry name" value="PUA"/>
    <property type="match status" value="1"/>
</dbReference>
<dbReference type="GO" id="GO:0015030">
    <property type="term" value="C:Cajal body"/>
    <property type="evidence" value="ECO:0007669"/>
    <property type="project" value="UniProtKB-SubCell"/>
</dbReference>
<comment type="catalytic activity">
    <reaction evidence="1">
        <text>uridine in 5S rRNA = pseudouridine in 5S rRNA</text>
        <dbReference type="Rhea" id="RHEA:47036"/>
        <dbReference type="Rhea" id="RHEA-COMP:11730"/>
        <dbReference type="Rhea" id="RHEA-COMP:11731"/>
        <dbReference type="ChEBI" id="CHEBI:65314"/>
        <dbReference type="ChEBI" id="CHEBI:65315"/>
    </reaction>
</comment>
<sequence length="526" mass="60170">MVIFEICLLIYIYIFFLNCCHQEIQESGDFLIKPESKVARLDTSQWPLLLKNFDKLNIRTAHYTPLPHGSNPLKRNIHDYVRTGFINLDKPANPSSHEVVAWIKRILRVEKTGHSGTLDPKVTGCLIVCVERATRLVKSQQSAGKEYVGIVRLHNALENEHQLARALECLTGALFQRPPLIAAVKRQLRVRTIYESKLIEYDAERRLGIFWVSCEAGTYIRTLCVHLGLLLGVGGQMQELRRVRSGVMGEKDNLVTMHDVLDAQWQFDHNKDETYLRRVIYPLEKLLVSHKRIVMKDSAVNAICYGAKIMLPGVLRYEDGIEVNQDIVVITTKGEAICTAVALMTTAVISTCDHGVVAKIKRVIMERDTYPRKWGLGPKASQKKMMIQKGLLDKHGKPNGSTPADWKEGYAPWLIAGYAHIRFAIGVNTPLTLSPPLTSYLTFQFLRLFVFSLLYTRGRYYTSSERVQNLPNTHTREQDRKTSHLFCKQMHMINNEIISNRQHINENCILLQSKMMNQEVVCLWRC</sequence>
<reference evidence="10" key="2">
    <citation type="submission" date="2025-09" db="UniProtKB">
        <authorList>
            <consortium name="Ensembl"/>
        </authorList>
    </citation>
    <scope>IDENTIFICATION</scope>
</reference>
<evidence type="ECO:0000259" key="9">
    <source>
        <dbReference type="SMART" id="SM01136"/>
    </source>
</evidence>
<evidence type="ECO:0000256" key="6">
    <source>
        <dbReference type="ARBA" id="ARBA00044548"/>
    </source>
</evidence>
<dbReference type="Gene3D" id="2.30.130.10">
    <property type="entry name" value="PUA domain"/>
    <property type="match status" value="1"/>
</dbReference>
<dbReference type="SUPFAM" id="SSF88697">
    <property type="entry name" value="PUA domain-like"/>
    <property type="match status" value="1"/>
</dbReference>
<dbReference type="GO" id="GO:0031120">
    <property type="term" value="P:snRNA pseudouridine synthesis"/>
    <property type="evidence" value="ECO:0007669"/>
    <property type="project" value="TreeGrafter"/>
</dbReference>
<feature type="domain" description="PUA" evidence="8">
    <location>
        <begin position="291"/>
        <end position="365"/>
    </location>
</feature>